<dbReference type="GO" id="GO:0006310">
    <property type="term" value="P:DNA recombination"/>
    <property type="evidence" value="ECO:0007669"/>
    <property type="project" value="TreeGrafter"/>
</dbReference>
<feature type="non-terminal residue" evidence="5">
    <location>
        <position position="1"/>
    </location>
</feature>
<dbReference type="Gene3D" id="3.40.1440.60">
    <property type="entry name" value="PriA, 3(prime) DNA-binding domain"/>
    <property type="match status" value="1"/>
</dbReference>
<evidence type="ECO:0000256" key="2">
    <source>
        <dbReference type="ARBA" id="ARBA00022840"/>
    </source>
</evidence>
<dbReference type="AlphaFoldDB" id="A0A382BK47"/>
<dbReference type="InterPro" id="IPR042115">
    <property type="entry name" value="PriA_3primeBD_sf"/>
</dbReference>
<accession>A0A382BK47</accession>
<dbReference type="PANTHER" id="PTHR30580">
    <property type="entry name" value="PRIMOSOMAL PROTEIN N"/>
    <property type="match status" value="1"/>
</dbReference>
<dbReference type="PANTHER" id="PTHR30580:SF1">
    <property type="entry name" value="COMF OPERON PROTEIN 1"/>
    <property type="match status" value="1"/>
</dbReference>
<evidence type="ECO:0000256" key="3">
    <source>
        <dbReference type="ARBA" id="ARBA00023125"/>
    </source>
</evidence>
<evidence type="ECO:0000313" key="5">
    <source>
        <dbReference type="EMBL" id="SVB13999.1"/>
    </source>
</evidence>
<protein>
    <recommendedName>
        <fullName evidence="4">Primosomal protein N' 3' DNA-binding domain-containing protein</fullName>
    </recommendedName>
</protein>
<feature type="domain" description="Primosomal protein N' 3' DNA-binding" evidence="4">
    <location>
        <begin position="1"/>
        <end position="95"/>
    </location>
</feature>
<dbReference type="GO" id="GO:0043138">
    <property type="term" value="F:3'-5' DNA helicase activity"/>
    <property type="evidence" value="ECO:0007669"/>
    <property type="project" value="TreeGrafter"/>
</dbReference>
<name>A0A382BK47_9ZZZZ</name>
<keyword evidence="1" id="KW-0547">Nucleotide-binding</keyword>
<dbReference type="EMBL" id="UINC01030122">
    <property type="protein sequence ID" value="SVB13999.1"/>
    <property type="molecule type" value="Genomic_DNA"/>
</dbReference>
<dbReference type="FunFam" id="3.40.1440.60:FF:000001">
    <property type="entry name" value="Primosomal protein N"/>
    <property type="match status" value="1"/>
</dbReference>
<evidence type="ECO:0000259" key="4">
    <source>
        <dbReference type="Pfam" id="PF17764"/>
    </source>
</evidence>
<reference evidence="5" key="1">
    <citation type="submission" date="2018-05" db="EMBL/GenBank/DDBJ databases">
        <authorList>
            <person name="Lanie J.A."/>
            <person name="Ng W.-L."/>
            <person name="Kazmierczak K.M."/>
            <person name="Andrzejewski T.M."/>
            <person name="Davidsen T.M."/>
            <person name="Wayne K.J."/>
            <person name="Tettelin H."/>
            <person name="Glass J.I."/>
            <person name="Rusch D."/>
            <person name="Podicherti R."/>
            <person name="Tsui H.-C.T."/>
            <person name="Winkler M.E."/>
        </authorList>
    </citation>
    <scope>NUCLEOTIDE SEQUENCE</scope>
</reference>
<keyword evidence="2" id="KW-0067">ATP-binding</keyword>
<dbReference type="GO" id="GO:0005524">
    <property type="term" value="F:ATP binding"/>
    <property type="evidence" value="ECO:0007669"/>
    <property type="project" value="UniProtKB-KW"/>
</dbReference>
<sequence>VTLEIALRREFDYLIPPELAGQVEVGTRVKVSFGRRQVLGCVTALAESSTHNALKPILKVIGAQSLVTPRVLELARWMADYYCCAPETALKSVLPDAVRKEKEGWRERLFVRVRPSVEGIENLTKRQMEIYHVIEENRSIALQELLRLTGTTAQTVRKLEDKNLVEIAPQISERDPYANEQ</sequence>
<dbReference type="GO" id="GO:0006270">
    <property type="term" value="P:DNA replication initiation"/>
    <property type="evidence" value="ECO:0007669"/>
    <property type="project" value="TreeGrafter"/>
</dbReference>
<keyword evidence="3" id="KW-0238">DNA-binding</keyword>
<dbReference type="InterPro" id="IPR041222">
    <property type="entry name" value="PriA_3primeBD"/>
</dbReference>
<proteinExistence type="predicted"/>
<dbReference type="GO" id="GO:0006302">
    <property type="term" value="P:double-strand break repair"/>
    <property type="evidence" value="ECO:0007669"/>
    <property type="project" value="TreeGrafter"/>
</dbReference>
<dbReference type="GO" id="GO:0003677">
    <property type="term" value="F:DNA binding"/>
    <property type="evidence" value="ECO:0007669"/>
    <property type="project" value="UniProtKB-KW"/>
</dbReference>
<feature type="non-terminal residue" evidence="5">
    <location>
        <position position="181"/>
    </location>
</feature>
<gene>
    <name evidence="5" type="ORF">METZ01_LOCUS166853</name>
</gene>
<evidence type="ECO:0000256" key="1">
    <source>
        <dbReference type="ARBA" id="ARBA00022741"/>
    </source>
</evidence>
<organism evidence="5">
    <name type="scientific">marine metagenome</name>
    <dbReference type="NCBI Taxonomy" id="408172"/>
    <lineage>
        <taxon>unclassified sequences</taxon>
        <taxon>metagenomes</taxon>
        <taxon>ecological metagenomes</taxon>
    </lineage>
</organism>
<dbReference type="Pfam" id="PF17764">
    <property type="entry name" value="PriA_3primeBD"/>
    <property type="match status" value="1"/>
</dbReference>